<feature type="compositionally biased region" description="Polar residues" evidence="1">
    <location>
        <begin position="41"/>
        <end position="52"/>
    </location>
</feature>
<dbReference type="Proteomes" id="UP001177670">
    <property type="component" value="Unassembled WGS sequence"/>
</dbReference>
<feature type="compositionally biased region" description="Basic and acidic residues" evidence="1">
    <location>
        <begin position="16"/>
        <end position="27"/>
    </location>
</feature>
<organism evidence="2 3">
    <name type="scientific">Melipona bicolor</name>
    <dbReference type="NCBI Taxonomy" id="60889"/>
    <lineage>
        <taxon>Eukaryota</taxon>
        <taxon>Metazoa</taxon>
        <taxon>Ecdysozoa</taxon>
        <taxon>Arthropoda</taxon>
        <taxon>Hexapoda</taxon>
        <taxon>Insecta</taxon>
        <taxon>Pterygota</taxon>
        <taxon>Neoptera</taxon>
        <taxon>Endopterygota</taxon>
        <taxon>Hymenoptera</taxon>
        <taxon>Apocrita</taxon>
        <taxon>Aculeata</taxon>
        <taxon>Apoidea</taxon>
        <taxon>Anthophila</taxon>
        <taxon>Apidae</taxon>
        <taxon>Melipona</taxon>
    </lineage>
</organism>
<gene>
    <name evidence="2" type="ORF">K0M31_000170</name>
</gene>
<dbReference type="EMBL" id="JAHYIQ010000001">
    <property type="protein sequence ID" value="KAK1135581.1"/>
    <property type="molecule type" value="Genomic_DNA"/>
</dbReference>
<name>A0AA40GCY7_9HYME</name>
<evidence type="ECO:0000313" key="2">
    <source>
        <dbReference type="EMBL" id="KAK1135581.1"/>
    </source>
</evidence>
<proteinExistence type="predicted"/>
<evidence type="ECO:0000313" key="3">
    <source>
        <dbReference type="Proteomes" id="UP001177670"/>
    </source>
</evidence>
<keyword evidence="3" id="KW-1185">Reference proteome</keyword>
<feature type="region of interest" description="Disordered" evidence="1">
    <location>
        <begin position="1"/>
        <end position="70"/>
    </location>
</feature>
<evidence type="ECO:0000256" key="1">
    <source>
        <dbReference type="SAM" id="MobiDB-lite"/>
    </source>
</evidence>
<protein>
    <submittedName>
        <fullName evidence="2">Uncharacterized protein</fullName>
    </submittedName>
</protein>
<comment type="caution">
    <text evidence="2">The sequence shown here is derived from an EMBL/GenBank/DDBJ whole genome shotgun (WGS) entry which is preliminary data.</text>
</comment>
<dbReference type="PROSITE" id="PS50231">
    <property type="entry name" value="RICIN_B_LECTIN"/>
    <property type="match status" value="1"/>
</dbReference>
<feature type="compositionally biased region" description="Polar residues" evidence="1">
    <location>
        <begin position="1"/>
        <end position="12"/>
    </location>
</feature>
<accession>A0AA40GCY7</accession>
<feature type="compositionally biased region" description="Basic residues" evidence="1">
    <location>
        <begin position="53"/>
        <end position="62"/>
    </location>
</feature>
<reference evidence="2" key="1">
    <citation type="submission" date="2021-10" db="EMBL/GenBank/DDBJ databases">
        <title>Melipona bicolor Genome sequencing and assembly.</title>
        <authorList>
            <person name="Araujo N.S."/>
            <person name="Arias M.C."/>
        </authorList>
    </citation>
    <scope>NUCLEOTIDE SEQUENCE</scope>
    <source>
        <strain evidence="2">USP_2M_L1-L4_2017</strain>
        <tissue evidence="2">Whole body</tissue>
    </source>
</reference>
<dbReference type="AlphaFoldDB" id="A0AA40GCY7"/>
<sequence length="281" mass="32126">MTCYSTESTSLYDESPENKGTFRDREPAAGTHCLDDEDATENASYSCSNLSSPKRRRARPHRTACTSAASQARRQSHRWIIRSECTTCTRRTETHSADIVNLRRYERGVGRRRVRQREQISVYDSNQSGFQINCTRNWENLSSSIDASTSRKEFWSELKCENSPSTPQTIEKIWTKSEQYAHNDIALRQGRQKTAMINTIHRSDSCSEINVNAINDETDAYIDEDQQRDKDSNVLDHENIKESTQRASRSRTVICVCATKTTTITPITALAPSVRRMKSKK</sequence>